<gene>
    <name evidence="1" type="ORF">FJTKL_10347</name>
</gene>
<dbReference type="EMBL" id="JBAWTH010000047">
    <property type="protein sequence ID" value="KAL2282713.1"/>
    <property type="molecule type" value="Genomic_DNA"/>
</dbReference>
<keyword evidence="2" id="KW-1185">Reference proteome</keyword>
<proteinExistence type="predicted"/>
<comment type="caution">
    <text evidence="1">The sequence shown here is derived from an EMBL/GenBank/DDBJ whole genome shotgun (WGS) entry which is preliminary data.</text>
</comment>
<dbReference type="Proteomes" id="UP001600888">
    <property type="component" value="Unassembled WGS sequence"/>
</dbReference>
<reference evidence="1 2" key="1">
    <citation type="submission" date="2024-03" db="EMBL/GenBank/DDBJ databases">
        <title>A high-quality draft genome sequence of Diaporthe vaccinii, a causative agent of upright dieback and viscid rot disease in cranberry plants.</title>
        <authorList>
            <person name="Sarrasin M."/>
            <person name="Lang B.F."/>
            <person name="Burger G."/>
        </authorList>
    </citation>
    <scope>NUCLEOTIDE SEQUENCE [LARGE SCALE GENOMIC DNA]</scope>
    <source>
        <strain evidence="1 2">IS7</strain>
    </source>
</reference>
<sequence length="83" mass="9658">MCTSPSSSDGRAHTHISLTYSLRARRMFDQALRFVSSFRLSHPRCGAQTRPGADYARSSINNTNDRQKIVFRKYLRPEQIRKR</sequence>
<accession>A0ABR4EJU6</accession>
<evidence type="ECO:0000313" key="2">
    <source>
        <dbReference type="Proteomes" id="UP001600888"/>
    </source>
</evidence>
<protein>
    <submittedName>
        <fullName evidence="1">Uncharacterized protein</fullName>
    </submittedName>
</protein>
<evidence type="ECO:0000313" key="1">
    <source>
        <dbReference type="EMBL" id="KAL2282713.1"/>
    </source>
</evidence>
<name>A0ABR4EJU6_9PEZI</name>
<organism evidence="1 2">
    <name type="scientific">Diaporthe vaccinii</name>
    <dbReference type="NCBI Taxonomy" id="105482"/>
    <lineage>
        <taxon>Eukaryota</taxon>
        <taxon>Fungi</taxon>
        <taxon>Dikarya</taxon>
        <taxon>Ascomycota</taxon>
        <taxon>Pezizomycotina</taxon>
        <taxon>Sordariomycetes</taxon>
        <taxon>Sordariomycetidae</taxon>
        <taxon>Diaporthales</taxon>
        <taxon>Diaporthaceae</taxon>
        <taxon>Diaporthe</taxon>
        <taxon>Diaporthe eres species complex</taxon>
    </lineage>
</organism>